<evidence type="ECO:0000313" key="3">
    <source>
        <dbReference type="Proteomes" id="UP001066276"/>
    </source>
</evidence>
<organism evidence="2 3">
    <name type="scientific">Pleurodeles waltl</name>
    <name type="common">Iberian ribbed newt</name>
    <dbReference type="NCBI Taxonomy" id="8319"/>
    <lineage>
        <taxon>Eukaryota</taxon>
        <taxon>Metazoa</taxon>
        <taxon>Chordata</taxon>
        <taxon>Craniata</taxon>
        <taxon>Vertebrata</taxon>
        <taxon>Euteleostomi</taxon>
        <taxon>Amphibia</taxon>
        <taxon>Batrachia</taxon>
        <taxon>Caudata</taxon>
        <taxon>Salamandroidea</taxon>
        <taxon>Salamandridae</taxon>
        <taxon>Pleurodelinae</taxon>
        <taxon>Pleurodeles</taxon>
    </lineage>
</organism>
<dbReference type="Proteomes" id="UP001066276">
    <property type="component" value="Chromosome 10"/>
</dbReference>
<evidence type="ECO:0008006" key="4">
    <source>
        <dbReference type="Google" id="ProtNLM"/>
    </source>
</evidence>
<dbReference type="EMBL" id="JANPWB010000014">
    <property type="protein sequence ID" value="KAJ1101594.1"/>
    <property type="molecule type" value="Genomic_DNA"/>
</dbReference>
<gene>
    <name evidence="2" type="ORF">NDU88_006660</name>
</gene>
<keyword evidence="3" id="KW-1185">Reference proteome</keyword>
<proteinExistence type="predicted"/>
<name>A0AAV7MEN3_PLEWA</name>
<dbReference type="AlphaFoldDB" id="A0AAV7MEN3"/>
<feature type="compositionally biased region" description="Polar residues" evidence="1">
    <location>
        <begin position="52"/>
        <end position="61"/>
    </location>
</feature>
<sequence>MPSTRLVLPLLAAVSRDASGPRRAPCFSLAKAESRARGATGVRTCEAETPPSLGNSKSASMTKRDTNAELFCNVFPEEQASSQAKAR</sequence>
<evidence type="ECO:0000313" key="2">
    <source>
        <dbReference type="EMBL" id="KAJ1101594.1"/>
    </source>
</evidence>
<comment type="caution">
    <text evidence="2">The sequence shown here is derived from an EMBL/GenBank/DDBJ whole genome shotgun (WGS) entry which is preliminary data.</text>
</comment>
<protein>
    <recommendedName>
        <fullName evidence="4">Secreted protein</fullName>
    </recommendedName>
</protein>
<accession>A0AAV7MEN3</accession>
<evidence type="ECO:0000256" key="1">
    <source>
        <dbReference type="SAM" id="MobiDB-lite"/>
    </source>
</evidence>
<reference evidence="2" key="1">
    <citation type="journal article" date="2022" name="bioRxiv">
        <title>Sequencing and chromosome-scale assembly of the giantPleurodeles waltlgenome.</title>
        <authorList>
            <person name="Brown T."/>
            <person name="Elewa A."/>
            <person name="Iarovenko S."/>
            <person name="Subramanian E."/>
            <person name="Araus A.J."/>
            <person name="Petzold A."/>
            <person name="Susuki M."/>
            <person name="Suzuki K.-i.T."/>
            <person name="Hayashi T."/>
            <person name="Toyoda A."/>
            <person name="Oliveira C."/>
            <person name="Osipova E."/>
            <person name="Leigh N.D."/>
            <person name="Simon A."/>
            <person name="Yun M.H."/>
        </authorList>
    </citation>
    <scope>NUCLEOTIDE SEQUENCE</scope>
    <source>
        <strain evidence="2">20211129_DDA</strain>
        <tissue evidence="2">Liver</tissue>
    </source>
</reference>
<feature type="region of interest" description="Disordered" evidence="1">
    <location>
        <begin position="38"/>
        <end position="62"/>
    </location>
</feature>